<keyword evidence="2" id="KW-1133">Transmembrane helix</keyword>
<evidence type="ECO:0000313" key="3">
    <source>
        <dbReference type="EMBL" id="KAF5327378.1"/>
    </source>
</evidence>
<evidence type="ECO:0000313" key="4">
    <source>
        <dbReference type="Proteomes" id="UP000567179"/>
    </source>
</evidence>
<accession>A0A8H5BQA7</accession>
<organism evidence="3 4">
    <name type="scientific">Psilocybe cf. subviscida</name>
    <dbReference type="NCBI Taxonomy" id="2480587"/>
    <lineage>
        <taxon>Eukaryota</taxon>
        <taxon>Fungi</taxon>
        <taxon>Dikarya</taxon>
        <taxon>Basidiomycota</taxon>
        <taxon>Agaricomycotina</taxon>
        <taxon>Agaricomycetes</taxon>
        <taxon>Agaricomycetidae</taxon>
        <taxon>Agaricales</taxon>
        <taxon>Agaricineae</taxon>
        <taxon>Strophariaceae</taxon>
        <taxon>Psilocybe</taxon>
    </lineage>
</organism>
<comment type="caution">
    <text evidence="3">The sequence shown here is derived from an EMBL/GenBank/DDBJ whole genome shotgun (WGS) entry which is preliminary data.</text>
</comment>
<proteinExistence type="predicted"/>
<reference evidence="3 4" key="1">
    <citation type="journal article" date="2020" name="ISME J.">
        <title>Uncovering the hidden diversity of litter-decomposition mechanisms in mushroom-forming fungi.</title>
        <authorList>
            <person name="Floudas D."/>
            <person name="Bentzer J."/>
            <person name="Ahren D."/>
            <person name="Johansson T."/>
            <person name="Persson P."/>
            <person name="Tunlid A."/>
        </authorList>
    </citation>
    <scope>NUCLEOTIDE SEQUENCE [LARGE SCALE GENOMIC DNA]</scope>
    <source>
        <strain evidence="3 4">CBS 101986</strain>
    </source>
</reference>
<keyword evidence="4" id="KW-1185">Reference proteome</keyword>
<dbReference type="EMBL" id="JAACJJ010000014">
    <property type="protein sequence ID" value="KAF5327378.1"/>
    <property type="molecule type" value="Genomic_DNA"/>
</dbReference>
<name>A0A8H5BQA7_9AGAR</name>
<gene>
    <name evidence="3" type="ORF">D9619_003894</name>
</gene>
<evidence type="ECO:0000256" key="1">
    <source>
        <dbReference type="SAM" id="MobiDB-lite"/>
    </source>
</evidence>
<keyword evidence="2" id="KW-0472">Membrane</keyword>
<dbReference type="AlphaFoldDB" id="A0A8H5BQA7"/>
<evidence type="ECO:0000256" key="2">
    <source>
        <dbReference type="SAM" id="Phobius"/>
    </source>
</evidence>
<sequence length="137" mass="14765">MGAPANATAEARKENEEETSLKQSQDKVGNAEGRIRGHFVLAIRILLVQLILSTGLFHNPVLTFFFVLILLVARFYVFVVLVVLNGHSSSPSSCRGAAQVQSSGCSLLWILQMICLNELESGYGIFERLGALGAGAT</sequence>
<feature type="transmembrane region" description="Helical" evidence="2">
    <location>
        <begin position="39"/>
        <end position="58"/>
    </location>
</feature>
<keyword evidence="2" id="KW-0812">Transmembrane</keyword>
<feature type="region of interest" description="Disordered" evidence="1">
    <location>
        <begin position="1"/>
        <end position="27"/>
    </location>
</feature>
<feature type="transmembrane region" description="Helical" evidence="2">
    <location>
        <begin position="64"/>
        <end position="84"/>
    </location>
</feature>
<protein>
    <submittedName>
        <fullName evidence="3">Uncharacterized protein</fullName>
    </submittedName>
</protein>
<dbReference type="Proteomes" id="UP000567179">
    <property type="component" value="Unassembled WGS sequence"/>
</dbReference>